<evidence type="ECO:0000259" key="1">
    <source>
        <dbReference type="Pfam" id="PF20256"/>
    </source>
</evidence>
<evidence type="ECO:0000313" key="2">
    <source>
        <dbReference type="EMBL" id="AET67044.1"/>
    </source>
</evidence>
<dbReference type="KEGG" id="dor:Desor_1383"/>
<dbReference type="PATRIC" id="fig|768706.3.peg.1370"/>
<dbReference type="HOGENOM" id="CLU_001681_5_0_9"/>
<gene>
    <name evidence="2" type="ordered locus">Desor_1383</name>
</gene>
<protein>
    <submittedName>
        <fullName evidence="2">Aerobic-type carbon monoxide dehydrogenase, large subunit CoxL/CutL-like protein</fullName>
    </submittedName>
</protein>
<dbReference type="InterPro" id="IPR052516">
    <property type="entry name" value="N-heterocyclic_Hydroxylase"/>
</dbReference>
<dbReference type="OrthoDB" id="41753at2"/>
<dbReference type="PANTHER" id="PTHR47495:SF2">
    <property type="entry name" value="ALDEHYDE DEHYDROGENASE"/>
    <property type="match status" value="1"/>
</dbReference>
<reference evidence="3" key="1">
    <citation type="submission" date="2011-11" db="EMBL/GenBank/DDBJ databases">
        <title>Complete sequence of Desulfosporosinus orientis DSM 765.</title>
        <authorList>
            <person name="Lucas S."/>
            <person name="Han J."/>
            <person name="Lapidus A."/>
            <person name="Cheng J.-F."/>
            <person name="Goodwin L."/>
            <person name="Pitluck S."/>
            <person name="Peters L."/>
            <person name="Ovchinnikova G."/>
            <person name="Teshima H."/>
            <person name="Detter J.C."/>
            <person name="Han C."/>
            <person name="Tapia R."/>
            <person name="Land M."/>
            <person name="Hauser L."/>
            <person name="Kyrpides N."/>
            <person name="Ivanova N."/>
            <person name="Pagani I."/>
            <person name="Pester M."/>
            <person name="Spring S."/>
            <person name="Ollivier B."/>
            <person name="Rattei T."/>
            <person name="Klenk H.-P."/>
            <person name="Wagner M."/>
            <person name="Loy A."/>
            <person name="Woyke T."/>
        </authorList>
    </citation>
    <scope>NUCLEOTIDE SEQUENCE [LARGE SCALE GENOMIC DNA]</scope>
    <source>
        <strain evidence="3">ATCC 19365 / DSM 765 / NCIMB 8382 / VKM B-1628</strain>
    </source>
</reference>
<name>G7W8A4_DESOD</name>
<dbReference type="GO" id="GO:0016491">
    <property type="term" value="F:oxidoreductase activity"/>
    <property type="evidence" value="ECO:0007669"/>
    <property type="project" value="InterPro"/>
</dbReference>
<dbReference type="STRING" id="768706.Desor_1383"/>
<dbReference type="eggNOG" id="COG1529">
    <property type="taxonomic scope" value="Bacteria"/>
</dbReference>
<proteinExistence type="predicted"/>
<dbReference type="InterPro" id="IPR046867">
    <property type="entry name" value="AldOxase/xan_DH_MoCoBD2"/>
</dbReference>
<keyword evidence="3" id="KW-1185">Reference proteome</keyword>
<sequence>MKKRGIGLGCSWYGTGYGNGFPDVSSAFVEIHDDGSATVLTGAVDVGQGSNTIFAQIAAEELGLKAQDICVYSGDTDATPDSGTTAATRQTYNTGNAVLKAVRQAKSSLLVFAARKFSCPNSEGLELKDGYIGVKGDPSRRMPLAEMVFQARLQGERFISAESSTACSTPVHPETGQGAPYWPYAFGCQMAEVEVDTETGMVQVLKVVAVHDVGKALNPTQVEGQIAGGVTQGIGYALLEEVELQEGKIKNPAFSSYLIPTALDVPAIEAFYVEDAECTGPFGAKGLGEPAMLPTVAAVINAIDDAVGVRITSLPATPEKILRGLEEKKEG</sequence>
<dbReference type="Proteomes" id="UP000006346">
    <property type="component" value="Chromosome"/>
</dbReference>
<dbReference type="PANTHER" id="PTHR47495">
    <property type="entry name" value="ALDEHYDE DEHYDROGENASE"/>
    <property type="match status" value="1"/>
</dbReference>
<dbReference type="EMBL" id="CP003108">
    <property type="protein sequence ID" value="AET67044.1"/>
    <property type="molecule type" value="Genomic_DNA"/>
</dbReference>
<dbReference type="AlphaFoldDB" id="G7W8A4"/>
<dbReference type="RefSeq" id="WP_014183863.1">
    <property type="nucleotide sequence ID" value="NC_016584.1"/>
</dbReference>
<accession>G7W8A4</accession>
<dbReference type="InterPro" id="IPR037165">
    <property type="entry name" value="AldOxase/xan_DH_Mopterin-bd_sf"/>
</dbReference>
<organism evidence="2 3">
    <name type="scientific">Desulfosporosinus orientis (strain ATCC 19365 / DSM 765 / NCIMB 8382 / VKM B-1628 / Singapore I)</name>
    <name type="common">Desulfotomaculum orientis</name>
    <dbReference type="NCBI Taxonomy" id="768706"/>
    <lineage>
        <taxon>Bacteria</taxon>
        <taxon>Bacillati</taxon>
        <taxon>Bacillota</taxon>
        <taxon>Clostridia</taxon>
        <taxon>Eubacteriales</taxon>
        <taxon>Desulfitobacteriaceae</taxon>
        <taxon>Desulfosporosinus</taxon>
    </lineage>
</organism>
<evidence type="ECO:0000313" key="3">
    <source>
        <dbReference type="Proteomes" id="UP000006346"/>
    </source>
</evidence>
<dbReference type="Pfam" id="PF20256">
    <property type="entry name" value="MoCoBD_2"/>
    <property type="match status" value="1"/>
</dbReference>
<reference evidence="2 3" key="2">
    <citation type="journal article" date="2012" name="J. Bacteriol.">
        <title>Complete genome sequences of Desulfosporosinus orientis DSM765T, Desulfosporosinus youngiae DSM17734T, Desulfosporosinus meridiei DSM13257T, and Desulfosporosinus acidiphilus DSM22704T.</title>
        <authorList>
            <person name="Pester M."/>
            <person name="Brambilla E."/>
            <person name="Alazard D."/>
            <person name="Rattei T."/>
            <person name="Weinmaier T."/>
            <person name="Han J."/>
            <person name="Lucas S."/>
            <person name="Lapidus A."/>
            <person name="Cheng J.F."/>
            <person name="Goodwin L."/>
            <person name="Pitluck S."/>
            <person name="Peters L."/>
            <person name="Ovchinnikova G."/>
            <person name="Teshima H."/>
            <person name="Detter J.C."/>
            <person name="Han C.S."/>
            <person name="Tapia R."/>
            <person name="Land M.L."/>
            <person name="Hauser L."/>
            <person name="Kyrpides N.C."/>
            <person name="Ivanova N.N."/>
            <person name="Pagani I."/>
            <person name="Huntmann M."/>
            <person name="Wei C.L."/>
            <person name="Davenport K.W."/>
            <person name="Daligault H."/>
            <person name="Chain P.S."/>
            <person name="Chen A."/>
            <person name="Mavromatis K."/>
            <person name="Markowitz V."/>
            <person name="Szeto E."/>
            <person name="Mikhailova N."/>
            <person name="Pati A."/>
            <person name="Wagner M."/>
            <person name="Woyke T."/>
            <person name="Ollivier B."/>
            <person name="Klenk H.P."/>
            <person name="Spring S."/>
            <person name="Loy A."/>
        </authorList>
    </citation>
    <scope>NUCLEOTIDE SEQUENCE [LARGE SCALE GENOMIC DNA]</scope>
    <source>
        <strain evidence="3">ATCC 19365 / DSM 765 / NCIMB 8382 / VKM B-1628</strain>
    </source>
</reference>
<dbReference type="SUPFAM" id="SSF56003">
    <property type="entry name" value="Molybdenum cofactor-binding domain"/>
    <property type="match status" value="1"/>
</dbReference>
<dbReference type="Gene3D" id="3.30.365.10">
    <property type="entry name" value="Aldehyde oxidase/xanthine dehydrogenase, molybdopterin binding domain"/>
    <property type="match status" value="2"/>
</dbReference>
<feature type="domain" description="Aldehyde oxidase/xanthine dehydrogenase second molybdopterin binding" evidence="1">
    <location>
        <begin position="2"/>
        <end position="266"/>
    </location>
</feature>